<reference evidence="1 2" key="1">
    <citation type="submission" date="2015-06" db="EMBL/GenBank/DDBJ databases">
        <title>Improved classification and identification of acetic acid bacteria using matrix-assisted laser desorption/ionization time-of-flight mass spectrometry; Gluconobacter nephelii and Gluconobacter uchimurae are later heterotypic synonyms of Gluconobacter japonicus and Gluconobacter oxydans, respectively.</title>
        <authorList>
            <person name="Li L."/>
            <person name="Cleenwerck I."/>
            <person name="De Vuyst L."/>
            <person name="Vandamme P."/>
        </authorList>
    </citation>
    <scope>NUCLEOTIDE SEQUENCE [LARGE SCALE GENOMIC DNA]</scope>
    <source>
        <strain evidence="1 2">LMG 23690</strain>
    </source>
</reference>
<name>A0A149U6C1_9PROT</name>
<accession>A0A149U6C1</accession>
<organism evidence="1 2">
    <name type="scientific">Acetobacter senegalensis</name>
    <dbReference type="NCBI Taxonomy" id="446692"/>
    <lineage>
        <taxon>Bacteria</taxon>
        <taxon>Pseudomonadati</taxon>
        <taxon>Pseudomonadota</taxon>
        <taxon>Alphaproteobacteria</taxon>
        <taxon>Acetobacterales</taxon>
        <taxon>Acetobacteraceae</taxon>
        <taxon>Acetobacter</taxon>
    </lineage>
</organism>
<dbReference type="AlphaFoldDB" id="A0A149U6C1"/>
<comment type="caution">
    <text evidence="1">The sequence shown here is derived from an EMBL/GenBank/DDBJ whole genome shotgun (WGS) entry which is preliminary data.</text>
</comment>
<protein>
    <submittedName>
        <fullName evidence="1">Uncharacterized protein</fullName>
    </submittedName>
</protein>
<gene>
    <name evidence="1" type="ORF">AD948_03280</name>
</gene>
<dbReference type="Proteomes" id="UP000075360">
    <property type="component" value="Unassembled WGS sequence"/>
</dbReference>
<proteinExistence type="predicted"/>
<dbReference type="EMBL" id="LHZU01000101">
    <property type="protein sequence ID" value="KXV60978.1"/>
    <property type="molecule type" value="Genomic_DNA"/>
</dbReference>
<evidence type="ECO:0000313" key="1">
    <source>
        <dbReference type="EMBL" id="KXV60978.1"/>
    </source>
</evidence>
<sequence length="71" mass="7767">MGRVLLEPGVEQAAVSAMAANAESVVAHLIMGPLLLGLRWFFSLAPFFTKGLKEEPFHTEHEKTGRLPSFS</sequence>
<evidence type="ECO:0000313" key="2">
    <source>
        <dbReference type="Proteomes" id="UP000075360"/>
    </source>
</evidence>
<dbReference type="PATRIC" id="fig|446692.4.peg.2652"/>